<evidence type="ECO:0000256" key="1">
    <source>
        <dbReference type="SAM" id="Phobius"/>
    </source>
</evidence>
<feature type="transmembrane region" description="Helical" evidence="1">
    <location>
        <begin position="187"/>
        <end position="204"/>
    </location>
</feature>
<organism evidence="2 3">
    <name type="scientific">Flagellimonas marina</name>
    <dbReference type="NCBI Taxonomy" id="1775168"/>
    <lineage>
        <taxon>Bacteria</taxon>
        <taxon>Pseudomonadati</taxon>
        <taxon>Bacteroidota</taxon>
        <taxon>Flavobacteriia</taxon>
        <taxon>Flavobacteriales</taxon>
        <taxon>Flavobacteriaceae</taxon>
        <taxon>Flagellimonas</taxon>
    </lineage>
</organism>
<name>A0ABV8PJN2_9FLAO</name>
<keyword evidence="1" id="KW-0812">Transmembrane</keyword>
<evidence type="ECO:0000313" key="3">
    <source>
        <dbReference type="Proteomes" id="UP001595841"/>
    </source>
</evidence>
<reference evidence="3" key="1">
    <citation type="journal article" date="2019" name="Int. J. Syst. Evol. Microbiol.">
        <title>The Global Catalogue of Microorganisms (GCM) 10K type strain sequencing project: providing services to taxonomists for standard genome sequencing and annotation.</title>
        <authorList>
            <consortium name="The Broad Institute Genomics Platform"/>
            <consortium name="The Broad Institute Genome Sequencing Center for Infectious Disease"/>
            <person name="Wu L."/>
            <person name="Ma J."/>
        </authorList>
    </citation>
    <scope>NUCLEOTIDE SEQUENCE [LARGE SCALE GENOMIC DNA]</scope>
    <source>
        <strain evidence="3">CGMCC 1.15774</strain>
    </source>
</reference>
<comment type="caution">
    <text evidence="2">The sequence shown here is derived from an EMBL/GenBank/DDBJ whole genome shotgun (WGS) entry which is preliminary data.</text>
</comment>
<dbReference type="Proteomes" id="UP001595841">
    <property type="component" value="Unassembled WGS sequence"/>
</dbReference>
<dbReference type="InterPro" id="IPR022134">
    <property type="entry name" value="DUF3667"/>
</dbReference>
<dbReference type="RefSeq" id="WP_379762848.1">
    <property type="nucleotide sequence ID" value="NZ_JBHSCL010000004.1"/>
</dbReference>
<protein>
    <submittedName>
        <fullName evidence="2">DUF3667 domain-containing protein</fullName>
    </submittedName>
</protein>
<keyword evidence="1" id="KW-1133">Transmembrane helix</keyword>
<dbReference type="Pfam" id="PF12412">
    <property type="entry name" value="DUF3667"/>
    <property type="match status" value="1"/>
</dbReference>
<keyword evidence="1" id="KW-0472">Membrane</keyword>
<feature type="transmembrane region" description="Helical" evidence="1">
    <location>
        <begin position="157"/>
        <end position="181"/>
    </location>
</feature>
<feature type="transmembrane region" description="Helical" evidence="1">
    <location>
        <begin position="216"/>
        <end position="242"/>
    </location>
</feature>
<proteinExistence type="predicted"/>
<feature type="transmembrane region" description="Helical" evidence="1">
    <location>
        <begin position="127"/>
        <end position="145"/>
    </location>
</feature>
<evidence type="ECO:0000313" key="2">
    <source>
        <dbReference type="EMBL" id="MFC4219461.1"/>
    </source>
</evidence>
<keyword evidence="3" id="KW-1185">Reference proteome</keyword>
<feature type="transmembrane region" description="Helical" evidence="1">
    <location>
        <begin position="79"/>
        <end position="96"/>
    </location>
</feature>
<accession>A0ABV8PJN2</accession>
<sequence>MDCKNCHTSLRSDFSFCPTCGGKVIRKRLTLKNVWEDLSVQVFNLDNTLLKTFRHLFTKPESVINGYILGTRKKYMNPISYFAIAITLVGVLFYVLRKVYHVDLLRGTISNNSETPNLDFVFDYQGLITYLIVPAYALMTWFLFFDKKKLNYTEHVVANAYITGQVSFVQVIISLPLFGLTDIRYDLFTWSFLLLTISYQFYVFKKIYKIGFWSTFLRGFVYLFLFVLLMMVIGTLIIVVSLTTGRLSLEDFRP</sequence>
<dbReference type="EMBL" id="JBHSCL010000004">
    <property type="protein sequence ID" value="MFC4219461.1"/>
    <property type="molecule type" value="Genomic_DNA"/>
</dbReference>
<gene>
    <name evidence="2" type="ORF">ACFOWS_04930</name>
</gene>